<dbReference type="Proteomes" id="UP000255230">
    <property type="component" value="Unassembled WGS sequence"/>
</dbReference>
<keyword evidence="4" id="KW-1185">Reference proteome</keyword>
<organism evidence="2 4">
    <name type="scientific">Faucicola osloensis</name>
    <name type="common">Moraxella osloensis</name>
    <dbReference type="NCBI Taxonomy" id="34062"/>
    <lineage>
        <taxon>Bacteria</taxon>
        <taxon>Pseudomonadati</taxon>
        <taxon>Pseudomonadota</taxon>
        <taxon>Gammaproteobacteria</taxon>
        <taxon>Moraxellales</taxon>
        <taxon>Moraxellaceae</taxon>
        <taxon>Faucicola</taxon>
    </lineage>
</organism>
<gene>
    <name evidence="1" type="ORF">A9299_05645</name>
    <name evidence="2" type="ORF">NCTC10465_02137</name>
</gene>
<dbReference type="InterPro" id="IPR016181">
    <property type="entry name" value="Acyl_CoA_acyltransferase"/>
</dbReference>
<dbReference type="KEGG" id="mos:AXE82_07505"/>
<evidence type="ECO:0000313" key="4">
    <source>
        <dbReference type="Proteomes" id="UP000255230"/>
    </source>
</evidence>
<evidence type="ECO:0000313" key="1">
    <source>
        <dbReference type="EMBL" id="OBX60887.1"/>
    </source>
</evidence>
<dbReference type="SUPFAM" id="SSF55729">
    <property type="entry name" value="Acyl-CoA N-acyltransferases (Nat)"/>
    <property type="match status" value="1"/>
</dbReference>
<name>A0A0X8K714_FAUOS</name>
<reference evidence="1 3" key="1">
    <citation type="submission" date="2016-06" db="EMBL/GenBank/DDBJ databases">
        <title>Draft genome of Moraxella osloensis CCUG 67237.</title>
        <authorList>
            <person name="Salva-Serra F."/>
            <person name="Engstrom-Jakobsson H."/>
            <person name="Thorell K."/>
            <person name="Gonzales-Siles L."/>
            <person name="Karlsson R."/>
            <person name="Boulund F."/>
            <person name="Engstrand L."/>
            <person name="Kristiansson E."/>
            <person name="Moore E."/>
        </authorList>
    </citation>
    <scope>NUCLEOTIDE SEQUENCE [LARGE SCALE GENOMIC DNA]</scope>
    <source>
        <strain evidence="1 3">CCUG 67237</strain>
    </source>
</reference>
<proteinExistence type="predicted"/>
<dbReference type="EMBL" id="UGPY01000001">
    <property type="protein sequence ID" value="STY98328.1"/>
    <property type="molecule type" value="Genomic_DNA"/>
</dbReference>
<evidence type="ECO:0008006" key="5">
    <source>
        <dbReference type="Google" id="ProtNLM"/>
    </source>
</evidence>
<accession>A0A0X8K714</accession>
<reference evidence="2 4" key="2">
    <citation type="submission" date="2018-06" db="EMBL/GenBank/DDBJ databases">
        <authorList>
            <consortium name="Pathogen Informatics"/>
            <person name="Doyle S."/>
        </authorList>
    </citation>
    <scope>NUCLEOTIDE SEQUENCE [LARGE SCALE GENOMIC DNA]</scope>
    <source>
        <strain evidence="2 4">NCTC10465</strain>
    </source>
</reference>
<evidence type="ECO:0000313" key="3">
    <source>
        <dbReference type="Proteomes" id="UP000092509"/>
    </source>
</evidence>
<sequence>MPLESVAINNFENNSIDDPELKLRVEKLYDSSPEFATGRDAVAFFEKAFAKGDILYLGMFNEKPIAAMGCFNEGIESSRLLQYIVLHPANRGRGLAPKFVKQVTDIERKKGNTKFVPGCGAIHRILAMYELI</sequence>
<dbReference type="AlphaFoldDB" id="A0A0X8K714"/>
<dbReference type="Gene3D" id="3.40.630.30">
    <property type="match status" value="1"/>
</dbReference>
<evidence type="ECO:0000313" key="2">
    <source>
        <dbReference type="EMBL" id="STY98328.1"/>
    </source>
</evidence>
<dbReference type="RefSeq" id="WP_007116574.1">
    <property type="nucleotide sequence ID" value="NZ_CBCRZU010000008.1"/>
</dbReference>
<dbReference type="GeneID" id="35779002"/>
<protein>
    <recommendedName>
        <fullName evidence="5">GNAT family N-acetyltransferase</fullName>
    </recommendedName>
</protein>
<dbReference type="EMBL" id="LZMT01000056">
    <property type="protein sequence ID" value="OBX60887.1"/>
    <property type="molecule type" value="Genomic_DNA"/>
</dbReference>